<evidence type="ECO:0000313" key="2">
    <source>
        <dbReference type="Proteomes" id="UP000515819"/>
    </source>
</evidence>
<keyword evidence="2" id="KW-1185">Reference proteome</keyword>
<dbReference type="PROSITE" id="PS51257">
    <property type="entry name" value="PROKAR_LIPOPROTEIN"/>
    <property type="match status" value="1"/>
</dbReference>
<dbReference type="EMBL" id="CP060632">
    <property type="protein sequence ID" value="QNM00469.1"/>
    <property type="molecule type" value="Genomic_DNA"/>
</dbReference>
<evidence type="ECO:0000313" key="1">
    <source>
        <dbReference type="EMBL" id="QNM00469.1"/>
    </source>
</evidence>
<dbReference type="AlphaFoldDB" id="A0A7G9FPI7"/>
<dbReference type="Proteomes" id="UP000515819">
    <property type="component" value="Chromosome"/>
</dbReference>
<proteinExistence type="predicted"/>
<accession>A0A7G9FPI7</accession>
<sequence>MRRWNKVIFLGVTCLALAGCGKDRGDELAKDYQKNDELASDTSADADITGHLTYELISDSGITFTVDADATGGGKLAESHCYGAKPVEVDEAYLKEHVYTIFDEGTLQQVKPYEVCSQQELANRQNQLLQRQQELQLQTDTENSSVHAIWENGIQSDLETEDWLADQRDESMVTEETGKAIYTYEIADGITTSLARVDGEIDEIPYVYTCAYYDSNAYPYSRMRYMRYDMYSYEAKITVRPKTEEDAVEGLDIREAEAKADEFLAKLGYDDFTCFETGIGAKLVANEDAASMNPSTLNDCAYCFSYTRTRDGIPVAGTPGAYNFTFGIANQLPASEEVITVAVDVDGVAVADIQSAPYDVEETGIGIESVLTLEQVDAAAQNYMQKFEKTNAYADVHKIMIDRVELNYVYVCYTDGKCNVIPIWAYYGSTREGGKERYLFGVSAVDGQIVEGQYMYYLDLTFTV</sequence>
<dbReference type="KEGG" id="wcp:H9Q76_04075"/>
<gene>
    <name evidence="1" type="ORF">H9Q76_04075</name>
</gene>
<name>A0A7G9FPI7_9FIRM</name>
<protein>
    <submittedName>
        <fullName evidence="1">Uncharacterized protein</fullName>
    </submittedName>
</protein>
<dbReference type="RefSeq" id="WP_118373968.1">
    <property type="nucleotide sequence ID" value="NZ_CP060632.1"/>
</dbReference>
<reference evidence="1 2" key="1">
    <citation type="submission" date="2020-08" db="EMBL/GenBank/DDBJ databases">
        <authorList>
            <person name="Liu C."/>
            <person name="Sun Q."/>
        </authorList>
    </citation>
    <scope>NUCLEOTIDE SEQUENCE [LARGE SCALE GENOMIC DNA]</scope>
    <source>
        <strain evidence="1 2">NSJ-4</strain>
    </source>
</reference>
<organism evidence="1 2">
    <name type="scientific">Wujia chipingensis</name>
    <dbReference type="NCBI Taxonomy" id="2763670"/>
    <lineage>
        <taxon>Bacteria</taxon>
        <taxon>Bacillati</taxon>
        <taxon>Bacillota</taxon>
        <taxon>Clostridia</taxon>
        <taxon>Lachnospirales</taxon>
        <taxon>Lachnospiraceae</taxon>
        <taxon>Wujia</taxon>
    </lineage>
</organism>